<dbReference type="Proteomes" id="UP000008614">
    <property type="component" value="Plasmid pO83_CORR"/>
</dbReference>
<dbReference type="InterPro" id="IPR005524">
    <property type="entry name" value="DUF318"/>
</dbReference>
<dbReference type="PANTHER" id="PTHR42775:SF2">
    <property type="entry name" value="PERMEASE"/>
    <property type="match status" value="1"/>
</dbReference>
<feature type="transmembrane region" description="Helical" evidence="7">
    <location>
        <begin position="12"/>
        <end position="36"/>
    </location>
</feature>
<geneLocation type="plasmid" evidence="8 9">
    <name>pO83_CORR</name>
</geneLocation>
<protein>
    <recommendedName>
        <fullName evidence="10">Permease</fullName>
    </recommendedName>
</protein>
<keyword evidence="9" id="KW-1185">Reference proteome</keyword>
<feature type="transmembrane region" description="Helical" evidence="7">
    <location>
        <begin position="324"/>
        <end position="346"/>
    </location>
</feature>
<evidence type="ECO:0000256" key="4">
    <source>
        <dbReference type="ARBA" id="ARBA00022692"/>
    </source>
</evidence>
<dbReference type="KEGG" id="eln:NRG857_30060"/>
<dbReference type="PATRIC" id="fig|685038.3.peg.4577"/>
<feature type="transmembrane region" description="Helical" evidence="7">
    <location>
        <begin position="56"/>
        <end position="78"/>
    </location>
</feature>
<dbReference type="HOGENOM" id="CLU_059148_1_0_6"/>
<name>A0A0H3ERB5_ECO8N</name>
<feature type="transmembrane region" description="Helical" evidence="7">
    <location>
        <begin position="119"/>
        <end position="141"/>
    </location>
</feature>
<comment type="similarity">
    <text evidence="2">Belongs to the UPF0718 family.</text>
</comment>
<keyword evidence="3" id="KW-1003">Cell membrane</keyword>
<feature type="transmembrane region" description="Helical" evidence="7">
    <location>
        <begin position="292"/>
        <end position="312"/>
    </location>
</feature>
<accession>A0A0H3ERB5</accession>
<dbReference type="GO" id="GO:0005886">
    <property type="term" value="C:plasma membrane"/>
    <property type="evidence" value="ECO:0007669"/>
    <property type="project" value="UniProtKB-SubCell"/>
</dbReference>
<evidence type="ECO:0000256" key="7">
    <source>
        <dbReference type="SAM" id="Phobius"/>
    </source>
</evidence>
<keyword evidence="6 7" id="KW-0472">Membrane</keyword>
<evidence type="ECO:0000256" key="1">
    <source>
        <dbReference type="ARBA" id="ARBA00004651"/>
    </source>
</evidence>
<evidence type="ECO:0000256" key="5">
    <source>
        <dbReference type="ARBA" id="ARBA00022989"/>
    </source>
</evidence>
<dbReference type="EMBL" id="CP001856">
    <property type="protein sequence ID" value="ADR29890.1"/>
    <property type="molecule type" value="Genomic_DNA"/>
</dbReference>
<evidence type="ECO:0000256" key="3">
    <source>
        <dbReference type="ARBA" id="ARBA00022475"/>
    </source>
</evidence>
<evidence type="ECO:0000313" key="9">
    <source>
        <dbReference type="Proteomes" id="UP000008614"/>
    </source>
</evidence>
<comment type="subcellular location">
    <subcellularLocation>
        <location evidence="1">Cell membrane</location>
        <topology evidence="1">Multi-pass membrane protein</topology>
    </subcellularLocation>
</comment>
<evidence type="ECO:0000256" key="2">
    <source>
        <dbReference type="ARBA" id="ARBA00006386"/>
    </source>
</evidence>
<dbReference type="InterPro" id="IPR053166">
    <property type="entry name" value="UPF0718_permease"/>
</dbReference>
<evidence type="ECO:0000313" key="8">
    <source>
        <dbReference type="EMBL" id="ADR29890.1"/>
    </source>
</evidence>
<keyword evidence="4 7" id="KW-0812">Transmembrane</keyword>
<keyword evidence="5 7" id="KW-1133">Transmembrane helix</keyword>
<dbReference type="PANTHER" id="PTHR42775">
    <property type="entry name" value="PERMEASE RV2963-RELATED"/>
    <property type="match status" value="1"/>
</dbReference>
<dbReference type="RefSeq" id="WP_001089728.1">
    <property type="nucleotide sequence ID" value="NC_017659.1"/>
</dbReference>
<feature type="transmembrane region" description="Helical" evidence="7">
    <location>
        <begin position="259"/>
        <end position="277"/>
    </location>
</feature>
<gene>
    <name evidence="8" type="ordered locus">NRG857_30060</name>
</gene>
<evidence type="ECO:0008006" key="10">
    <source>
        <dbReference type="Google" id="ProtNLM"/>
    </source>
</evidence>
<organism evidence="8 9">
    <name type="scientific">Escherichia coli O83:H1 (strain NRG 857C / AIEC)</name>
    <dbReference type="NCBI Taxonomy" id="685038"/>
    <lineage>
        <taxon>Bacteria</taxon>
        <taxon>Pseudomonadati</taxon>
        <taxon>Pseudomonadota</taxon>
        <taxon>Gammaproteobacteria</taxon>
        <taxon>Enterobacterales</taxon>
        <taxon>Enterobacteriaceae</taxon>
        <taxon>Escherichia</taxon>
    </lineage>
</organism>
<evidence type="ECO:0000256" key="6">
    <source>
        <dbReference type="ARBA" id="ARBA00023136"/>
    </source>
</evidence>
<proteinExistence type="inferred from homology"/>
<dbReference type="AlphaFoldDB" id="A0A0H3ERB5"/>
<reference evidence="8 9" key="1">
    <citation type="journal article" date="2010" name="BMC Genomics">
        <title>Genome sequence of adherent-invasive Escherichia coli and comparative genomic analysis with other E. coli pathotypes.</title>
        <authorList>
            <person name="Nash J.H."/>
            <person name="Villegas A."/>
            <person name="Kropinski A.M."/>
            <person name="Aguilar-Valenzuela R."/>
            <person name="Konczy P."/>
            <person name="Mascarenhas M."/>
            <person name="Ziebell K."/>
            <person name="Torres A.G."/>
            <person name="Karmali M.A."/>
            <person name="Coombes B.K."/>
        </authorList>
    </citation>
    <scope>NUCLEOTIDE SEQUENCE [LARGE SCALE GENOMIC DNA]</scope>
    <source>
        <strain evidence="9">NRG 857C / AIEC</strain>
        <plasmid evidence="8">pO83_CORR</plasmid>
    </source>
</reference>
<keyword evidence="8" id="KW-0614">Plasmid</keyword>
<sequence length="377" mass="40007">MNSWIPMLQDAAEMFVFLAVELSLLFIVISAGVSLIRQKVPDHKIQQMMGARKGKGYLLASLLGAVTPFCSCSTIPMLRGLLSAKAGFGPTLTFLFVSPLLNPIIVGLMWVTFGWKVTLLYAIIAAGVSVLSSIILDYLGFERHIVEYKNSVSGSCATKCGDSEASVKTSAVSSCCGAGLALASVKTNCCTSSAKTIINLKTVKKEQNISACCPSILSEKSSESCCSSESQGNRNLTMNATSGLIKLAMKDALQQFKDVLPYLLLSVLIGSFIYGFIPSEWIAAHAGADNPLAIPLSAVVGIPLYIRAEAVIPLASVLMTKGMGLGALMALIIGSAGASLTEVILLKSMFRMPMIIAFLTVILGMAILMGYLTQFLF</sequence>
<feature type="transmembrane region" description="Helical" evidence="7">
    <location>
        <begin position="90"/>
        <end position="113"/>
    </location>
</feature>
<feature type="transmembrane region" description="Helical" evidence="7">
    <location>
        <begin position="352"/>
        <end position="372"/>
    </location>
</feature>
<dbReference type="Pfam" id="PF03773">
    <property type="entry name" value="ArsP_1"/>
    <property type="match status" value="1"/>
</dbReference>